<protein>
    <submittedName>
        <fullName evidence="1">Uncharacterized protein</fullName>
    </submittedName>
</protein>
<gene>
    <name evidence="1" type="ORF">DSO57_1013105</name>
</gene>
<dbReference type="EMBL" id="QTSX02001468">
    <property type="protein sequence ID" value="KAJ9081576.1"/>
    <property type="molecule type" value="Genomic_DNA"/>
</dbReference>
<evidence type="ECO:0000313" key="2">
    <source>
        <dbReference type="Proteomes" id="UP001165960"/>
    </source>
</evidence>
<dbReference type="Proteomes" id="UP001165960">
    <property type="component" value="Unassembled WGS sequence"/>
</dbReference>
<keyword evidence="2" id="KW-1185">Reference proteome</keyword>
<accession>A0ACC2U479</accession>
<comment type="caution">
    <text evidence="1">The sequence shown here is derived from an EMBL/GenBank/DDBJ whole genome shotgun (WGS) entry which is preliminary data.</text>
</comment>
<name>A0ACC2U479_9FUNG</name>
<sequence length="135" mass="15422">MKESLSYLTRVIFHSVPGTKVPGLKKACDHCHDRKVRCVIKDDGPCQHCEMYGFTCEFTYHSKPRGRKKRSRSNFSGIKVDLNISPLSNPCPAVETYIPGESAFSPPKDPQPFLMVQDYSLPHFRDLEKYSLSLR</sequence>
<evidence type="ECO:0000313" key="1">
    <source>
        <dbReference type="EMBL" id="KAJ9081576.1"/>
    </source>
</evidence>
<proteinExistence type="predicted"/>
<reference evidence="1" key="1">
    <citation type="submission" date="2022-04" db="EMBL/GenBank/DDBJ databases">
        <title>Genome of the entomopathogenic fungus Entomophthora muscae.</title>
        <authorList>
            <person name="Elya C."/>
            <person name="Lovett B.R."/>
            <person name="Lee E."/>
            <person name="Macias A.M."/>
            <person name="Hajek A.E."/>
            <person name="De Bivort B.L."/>
            <person name="Kasson M.T."/>
            <person name="De Fine Licht H.H."/>
            <person name="Stajich J.E."/>
        </authorList>
    </citation>
    <scope>NUCLEOTIDE SEQUENCE</scope>
    <source>
        <strain evidence="1">Berkeley</strain>
    </source>
</reference>
<organism evidence="1 2">
    <name type="scientific">Entomophthora muscae</name>
    <dbReference type="NCBI Taxonomy" id="34485"/>
    <lineage>
        <taxon>Eukaryota</taxon>
        <taxon>Fungi</taxon>
        <taxon>Fungi incertae sedis</taxon>
        <taxon>Zoopagomycota</taxon>
        <taxon>Entomophthoromycotina</taxon>
        <taxon>Entomophthoromycetes</taxon>
        <taxon>Entomophthorales</taxon>
        <taxon>Entomophthoraceae</taxon>
        <taxon>Entomophthora</taxon>
    </lineage>
</organism>